<dbReference type="InterPro" id="IPR036179">
    <property type="entry name" value="Ig-like_dom_sf"/>
</dbReference>
<sequence>MSCDERILFKFCTNTVLCSCIKCVCILRDLNGGFNFRFIAVSSTSKADECTSSVLKMKANRTPKYIISPGFPDSYPSNLNCSWRIEPELMDNNTQLVFQFQSQNLERNDINNCADYVDIAGFGGMHDVFCETSSEHIMRSSLKMVRNSSVTTVRFVSDFGGGGSGFVLSFYLEDVVEPCHCLNGGRCMNSTCICKKGYKSEHCENVSVEILSFNVSQKSDLEGSPVTLIAEITDVYTYSVQWFRNEIMVTNASTRYKISSFPTANGTTKHILNITKIYKRDQGNWTVSASNGVTRTTRRVNIAVRPRIRLEMSPQYDFSIQSGQNIRIACNVSNPEALKYLVLRKDGINLTDAKNSSYNEIAINVTNVTTDNGGVYSCYYSNYSESVQMSIKVTITEKEQIVCRNETLNGIDWGVTLANNAVRRSCPLDQIGTATRFCDSHGNWQTPILVNCTNKAFVNASQQLTVLIEDGTISDKTKIEKTVNNTLEVMKNLTSSNENLSVGDLKSSIDIIEQIVNVTASSGAKLKEKDFFKVVDNVLSKNNSQSWTTVKTETSKDASSVLKSMDSLSDEVMKGNNSNISFTGESFDLIFDQINVDEQSIKFPASSDRMKIDTFLELPKQESNTETKYVAVIYKTISDILPTNADSKGMQRKPRSSKKETNAVGKFVNSDILSLSTKENLGTLRPPLVLTFKHKNESTELQAVCVSWNFTTNKWSQKGCQKNSSMHNETVCQCNHLTNFAILMRPYVQKLRIRDH</sequence>
<dbReference type="SMART" id="SM00409">
    <property type="entry name" value="IG"/>
    <property type="match status" value="2"/>
</dbReference>
<keyword evidence="14" id="KW-1185">Reference proteome</keyword>
<dbReference type="CDD" id="cd00054">
    <property type="entry name" value="EGF_CA"/>
    <property type="match status" value="1"/>
</dbReference>
<feature type="domain" description="CUB" evidence="10">
    <location>
        <begin position="50"/>
        <end position="173"/>
    </location>
</feature>
<name>A0A8B8DWA4_CRAVI</name>
<dbReference type="SMART" id="SM00303">
    <property type="entry name" value="GPS"/>
    <property type="match status" value="1"/>
</dbReference>
<organism evidence="14 15">
    <name type="scientific">Crassostrea virginica</name>
    <name type="common">Eastern oyster</name>
    <dbReference type="NCBI Taxonomy" id="6565"/>
    <lineage>
        <taxon>Eukaryota</taxon>
        <taxon>Metazoa</taxon>
        <taxon>Spiralia</taxon>
        <taxon>Lophotrochozoa</taxon>
        <taxon>Mollusca</taxon>
        <taxon>Bivalvia</taxon>
        <taxon>Autobranchia</taxon>
        <taxon>Pteriomorphia</taxon>
        <taxon>Ostreida</taxon>
        <taxon>Ostreoidea</taxon>
        <taxon>Ostreidae</taxon>
        <taxon>Crassostrea</taxon>
    </lineage>
</organism>
<evidence type="ECO:0000313" key="14">
    <source>
        <dbReference type="Proteomes" id="UP000694844"/>
    </source>
</evidence>
<dbReference type="CDD" id="cd00041">
    <property type="entry name" value="CUB"/>
    <property type="match status" value="1"/>
</dbReference>
<feature type="domain" description="G-protein coupled receptors family 2 profile 1" evidence="12">
    <location>
        <begin position="377"/>
        <end position="456"/>
    </location>
</feature>
<comment type="caution">
    <text evidence="9">Lacks conserved residue(s) required for the propagation of feature annotation.</text>
</comment>
<evidence type="ECO:0000256" key="4">
    <source>
        <dbReference type="ARBA" id="ARBA00022692"/>
    </source>
</evidence>
<dbReference type="PANTHER" id="PTHR45813:SF8">
    <property type="entry name" value="IG-LIKE DOMAIN-CONTAINING PROTEIN"/>
    <property type="match status" value="1"/>
</dbReference>
<keyword evidence="3" id="KW-1003">Cell membrane</keyword>
<dbReference type="InterPro" id="IPR013783">
    <property type="entry name" value="Ig-like_fold"/>
</dbReference>
<dbReference type="Gene3D" id="2.60.120.290">
    <property type="entry name" value="Spermadhesin, CUB domain"/>
    <property type="match status" value="1"/>
</dbReference>
<evidence type="ECO:0000256" key="5">
    <source>
        <dbReference type="ARBA" id="ARBA00022989"/>
    </source>
</evidence>
<accession>A0A8B8DWA4</accession>
<dbReference type="Proteomes" id="UP000694844">
    <property type="component" value="Chromosome 1"/>
</dbReference>
<dbReference type="Pfam" id="PF02793">
    <property type="entry name" value="HRM"/>
    <property type="match status" value="1"/>
</dbReference>
<dbReference type="Pfam" id="PF00431">
    <property type="entry name" value="CUB"/>
    <property type="match status" value="1"/>
</dbReference>
<dbReference type="InterPro" id="IPR007110">
    <property type="entry name" value="Ig-like_dom"/>
</dbReference>
<evidence type="ECO:0000256" key="2">
    <source>
        <dbReference type="ARBA" id="ARBA00007343"/>
    </source>
</evidence>
<dbReference type="InterPro" id="IPR046338">
    <property type="entry name" value="GAIN_dom_sf"/>
</dbReference>
<dbReference type="InterPro" id="IPR000203">
    <property type="entry name" value="GPS"/>
</dbReference>
<dbReference type="InterPro" id="IPR013098">
    <property type="entry name" value="Ig_I-set"/>
</dbReference>
<dbReference type="SUPFAM" id="SSF111418">
    <property type="entry name" value="Hormone receptor domain"/>
    <property type="match status" value="1"/>
</dbReference>
<feature type="domain" description="GAIN-B" evidence="11">
    <location>
        <begin position="585"/>
        <end position="750"/>
    </location>
</feature>
<dbReference type="Gene3D" id="4.10.1240.10">
    <property type="entry name" value="GPCR, family 2, extracellular hormone receptor domain"/>
    <property type="match status" value="1"/>
</dbReference>
<dbReference type="Gene3D" id="1.25.40.610">
    <property type="match status" value="1"/>
</dbReference>
<keyword evidence="4" id="KW-0812">Transmembrane</keyword>
<keyword evidence="6" id="KW-0472">Membrane</keyword>
<dbReference type="PANTHER" id="PTHR45813">
    <property type="entry name" value="IG-LIKE DOMAIN-CONTAINING PROTEIN"/>
    <property type="match status" value="1"/>
</dbReference>
<dbReference type="Gene3D" id="2.60.220.50">
    <property type="match status" value="1"/>
</dbReference>
<dbReference type="OrthoDB" id="10052455at2759"/>
<keyword evidence="5" id="KW-1133">Transmembrane helix</keyword>
<dbReference type="GO" id="GO:0005886">
    <property type="term" value="C:plasma membrane"/>
    <property type="evidence" value="ECO:0007669"/>
    <property type="project" value="UniProtKB-SubCell"/>
</dbReference>
<feature type="domain" description="Ig-like" evidence="13">
    <location>
        <begin position="306"/>
        <end position="394"/>
    </location>
</feature>
<dbReference type="GO" id="GO:0004930">
    <property type="term" value="F:G protein-coupled receptor activity"/>
    <property type="evidence" value="ECO:0007669"/>
    <property type="project" value="InterPro"/>
</dbReference>
<dbReference type="RefSeq" id="XP_022331861.1">
    <property type="nucleotide sequence ID" value="XM_022476153.1"/>
</dbReference>
<dbReference type="InterPro" id="IPR035914">
    <property type="entry name" value="Sperma_CUB_dom_sf"/>
</dbReference>
<dbReference type="SMART" id="SM00008">
    <property type="entry name" value="HormR"/>
    <property type="match status" value="1"/>
</dbReference>
<dbReference type="RefSeq" id="XP_022331789.1">
    <property type="nucleotide sequence ID" value="XM_022476081.1"/>
</dbReference>
<dbReference type="SMART" id="SM00042">
    <property type="entry name" value="CUB"/>
    <property type="match status" value="1"/>
</dbReference>
<dbReference type="AlphaFoldDB" id="A0A8B8DWA4"/>
<comment type="similarity">
    <text evidence="2">Belongs to the G-protein coupled receptor 2 family. Adhesion G-protein coupled receptor (ADGR) subfamily.</text>
</comment>
<dbReference type="Pfam" id="PF00047">
    <property type="entry name" value="ig"/>
    <property type="match status" value="1"/>
</dbReference>
<dbReference type="GO" id="GO:0007189">
    <property type="term" value="P:adenylate cyclase-activating G protein-coupled receptor signaling pathway"/>
    <property type="evidence" value="ECO:0007669"/>
    <property type="project" value="TreeGrafter"/>
</dbReference>
<reference evidence="15" key="2">
    <citation type="submission" date="2025-04" db="UniProtKB">
        <authorList>
            <consortium name="RefSeq"/>
        </authorList>
    </citation>
    <scope>IDENTIFICATION</scope>
    <source>
        <tissue evidence="15">Whole sample</tissue>
    </source>
</reference>
<dbReference type="InterPro" id="IPR051587">
    <property type="entry name" value="Adhesion_GPCR"/>
</dbReference>
<protein>
    <submittedName>
        <fullName evidence="15 16">Uncharacterized protein LOC111129591 isoform X1</fullName>
    </submittedName>
</protein>
<comment type="subcellular location">
    <subcellularLocation>
        <location evidence="1">Cell membrane</location>
    </subcellularLocation>
</comment>
<dbReference type="Pfam" id="PF07679">
    <property type="entry name" value="I-set"/>
    <property type="match status" value="1"/>
</dbReference>
<dbReference type="PROSITE" id="PS01186">
    <property type="entry name" value="EGF_2"/>
    <property type="match status" value="1"/>
</dbReference>
<dbReference type="InterPro" id="IPR003599">
    <property type="entry name" value="Ig_sub"/>
</dbReference>
<dbReference type="SUPFAM" id="SSF48726">
    <property type="entry name" value="Immunoglobulin"/>
    <property type="match status" value="2"/>
</dbReference>
<evidence type="ECO:0000256" key="3">
    <source>
        <dbReference type="ARBA" id="ARBA00022475"/>
    </source>
</evidence>
<evidence type="ECO:0000256" key="9">
    <source>
        <dbReference type="PROSITE-ProRule" id="PRU00059"/>
    </source>
</evidence>
<dbReference type="InterPro" id="IPR001879">
    <property type="entry name" value="GPCR_2_extracellular_dom"/>
</dbReference>
<proteinExistence type="inferred from homology"/>
<dbReference type="GeneID" id="111129591"/>
<dbReference type="PROSITE" id="PS50227">
    <property type="entry name" value="G_PROTEIN_RECEP_F2_3"/>
    <property type="match status" value="1"/>
</dbReference>
<dbReference type="Pfam" id="PF01825">
    <property type="entry name" value="GPS"/>
    <property type="match status" value="1"/>
</dbReference>
<dbReference type="PROSITE" id="PS01180">
    <property type="entry name" value="CUB"/>
    <property type="match status" value="1"/>
</dbReference>
<dbReference type="SUPFAM" id="SSF49854">
    <property type="entry name" value="Spermadhesin, CUB domain"/>
    <property type="match status" value="1"/>
</dbReference>
<evidence type="ECO:0000259" key="11">
    <source>
        <dbReference type="PROSITE" id="PS50221"/>
    </source>
</evidence>
<keyword evidence="7" id="KW-1015">Disulfide bond</keyword>
<dbReference type="PROSITE" id="PS50221">
    <property type="entry name" value="GAIN_B"/>
    <property type="match status" value="1"/>
</dbReference>
<dbReference type="InterPro" id="IPR057244">
    <property type="entry name" value="GAIN_B"/>
</dbReference>
<evidence type="ECO:0000256" key="8">
    <source>
        <dbReference type="ARBA" id="ARBA00023180"/>
    </source>
</evidence>
<reference evidence="14" key="1">
    <citation type="submission" date="2024-06" db="UniProtKB">
        <authorList>
            <consortium name="RefSeq"/>
        </authorList>
    </citation>
    <scope>NUCLEOTIDE SEQUENCE [LARGE SCALE GENOMIC DNA]</scope>
    <source>
        <tissue evidence="16">Whole sample</tissue>
    </source>
</reference>
<dbReference type="KEGG" id="cvn:111129591"/>
<gene>
    <name evidence="15 16" type="primary">LOC111129591</name>
</gene>
<evidence type="ECO:0000256" key="7">
    <source>
        <dbReference type="ARBA" id="ARBA00023157"/>
    </source>
</evidence>
<evidence type="ECO:0000313" key="15">
    <source>
        <dbReference type="RefSeq" id="XP_022331789.1"/>
    </source>
</evidence>
<evidence type="ECO:0000313" key="16">
    <source>
        <dbReference type="RefSeq" id="XP_022331861.1"/>
    </source>
</evidence>
<keyword evidence="8" id="KW-0325">Glycoprotein</keyword>
<dbReference type="InterPro" id="IPR000859">
    <property type="entry name" value="CUB_dom"/>
</dbReference>
<dbReference type="PROSITE" id="PS50835">
    <property type="entry name" value="IG_LIKE"/>
    <property type="match status" value="1"/>
</dbReference>
<evidence type="ECO:0000256" key="6">
    <source>
        <dbReference type="ARBA" id="ARBA00023136"/>
    </source>
</evidence>
<evidence type="ECO:0000259" key="12">
    <source>
        <dbReference type="PROSITE" id="PS50227"/>
    </source>
</evidence>
<dbReference type="InterPro" id="IPR036445">
    <property type="entry name" value="GPCR_2_extracell_dom_sf"/>
</dbReference>
<dbReference type="InterPro" id="IPR013151">
    <property type="entry name" value="Immunoglobulin_dom"/>
</dbReference>
<evidence type="ECO:0000256" key="1">
    <source>
        <dbReference type="ARBA" id="ARBA00004236"/>
    </source>
</evidence>
<dbReference type="Gene3D" id="2.60.40.10">
    <property type="entry name" value="Immunoglobulins"/>
    <property type="match status" value="2"/>
</dbReference>
<evidence type="ECO:0000259" key="10">
    <source>
        <dbReference type="PROSITE" id="PS01180"/>
    </source>
</evidence>
<evidence type="ECO:0000259" key="13">
    <source>
        <dbReference type="PROSITE" id="PS50835"/>
    </source>
</evidence>
<dbReference type="InterPro" id="IPR000742">
    <property type="entry name" value="EGF"/>
</dbReference>